<evidence type="ECO:0000256" key="2">
    <source>
        <dbReference type="SAM" id="Phobius"/>
    </source>
</evidence>
<dbReference type="EMBL" id="CP162511">
    <property type="protein sequence ID" value="XDI05219.1"/>
    <property type="molecule type" value="Genomic_DNA"/>
</dbReference>
<feature type="transmembrane region" description="Helical" evidence="2">
    <location>
        <begin position="29"/>
        <end position="47"/>
    </location>
</feature>
<feature type="transmembrane region" description="Helical" evidence="2">
    <location>
        <begin position="925"/>
        <end position="948"/>
    </location>
</feature>
<dbReference type="RefSeq" id="WP_368497603.1">
    <property type="nucleotide sequence ID" value="NZ_CP162511.1"/>
</dbReference>
<evidence type="ECO:0008006" key="4">
    <source>
        <dbReference type="Google" id="ProtNLM"/>
    </source>
</evidence>
<feature type="region of interest" description="Disordered" evidence="1">
    <location>
        <begin position="958"/>
        <end position="983"/>
    </location>
</feature>
<feature type="compositionally biased region" description="Low complexity" evidence="1">
    <location>
        <begin position="968"/>
        <end position="977"/>
    </location>
</feature>
<feature type="transmembrane region" description="Helical" evidence="2">
    <location>
        <begin position="746"/>
        <end position="767"/>
    </location>
</feature>
<name>A0AB39BFS9_9MICO</name>
<feature type="transmembrane region" description="Helical" evidence="2">
    <location>
        <begin position="847"/>
        <end position="869"/>
    </location>
</feature>
<dbReference type="AlphaFoldDB" id="A0AB39BFS9"/>
<organism evidence="3">
    <name type="scientific">Herbiconiux sp. A18JL235</name>
    <dbReference type="NCBI Taxonomy" id="3152363"/>
    <lineage>
        <taxon>Bacteria</taxon>
        <taxon>Bacillati</taxon>
        <taxon>Actinomycetota</taxon>
        <taxon>Actinomycetes</taxon>
        <taxon>Micrococcales</taxon>
        <taxon>Microbacteriaceae</taxon>
        <taxon>Herbiconiux</taxon>
    </lineage>
</organism>
<evidence type="ECO:0000256" key="1">
    <source>
        <dbReference type="SAM" id="MobiDB-lite"/>
    </source>
</evidence>
<reference evidence="3" key="1">
    <citation type="submission" date="2024-05" db="EMBL/GenBank/DDBJ databases">
        <title>Herbiconiux sp. A18JL235.</title>
        <authorList>
            <person name="Zhang G."/>
        </authorList>
    </citation>
    <scope>NUCLEOTIDE SEQUENCE</scope>
    <source>
        <strain evidence="3">A18JL235</strain>
    </source>
</reference>
<accession>A0AB39BFS9</accession>
<protein>
    <recommendedName>
        <fullName evidence="4">FtsX-like permease family protein</fullName>
    </recommendedName>
</protein>
<feature type="transmembrane region" description="Helical" evidence="2">
    <location>
        <begin position="897"/>
        <end position="919"/>
    </location>
</feature>
<sequence>MTRPATRRRTAHPIDRVPGPLRRVARGRLRLVALGLIGAVLVAASLLQSTSSQLLQQTLDANWRGDYDILVTAAGASPLVEGGETLLPPSAVTDASLGHLSDVEVARVQGLEGVEVAAPIGEISTTTTGVSKVTLTIPLDGSADGPRAYRATTSLLLDDGITEPRTVRGSVDFVVDQSAWTGFPTDADTDTGAGGGNRIRVVTSTGEVGYGLETDVAANIDYIYGDAGAADGLPPGQGVVALTLPVEAVQTAHLVLVDPVEEKKLLGASGSVMDPLIATSQLIGRTADHFFSAANPPAPGDDLLTLFDKGVASQPMPVLTRTVEHPSSTLSVELAALDTPEGVAAQALQGITDDGGGVRGVDLSHVSAAPAGSPTTIYTGDPGDALSPLSFAAVDIGWPGFTLPPQPSYASYPLFRLAGSPILSSIAPEAASVARPTVIAADDPDARPTVELTASGVDDGELLFTTLSPIPSVEAAGLGPSETATWPVGSFTPEELQPAGAGLGRVGLGYDVADPLALDASGSPAAAVPASWSGLGLNVSGALGVADLENAQYLNVDEPVSSIRVRVAGVAGYTPEAQARILDVAARIRALGLTATVVAGSSFETVPVTLRAPEGAVGATGSGGAVVASGSGGAPTAASAASAGGAPAPVVALEYSRLGAAASAADGVSATDLALVVMAMVAGAALLVTVQLGSVAARRGDTVVLRQIGWPRARIRRWLVAEEAVALVVLAALAAAALLLSAVPEVTLPLAVLAVAASAAISAVLVLRGSRPEAPPRVGGRAAARPRPTTPDALGVRLASARRSSTTTLALGFALLFLATATAVVVVRLGGQAAGATRLGRFASASALLPQGVLITVTLVSACALILVVRRLGLARRHTETDALRAMGWQRRHLGRAAIAEVLGAAVPGLVVGATAAVVGSLLVAPVAVVPAVLAGSAATALVTAAVVRASVPRADARAKGWRRPGSRSRSSSCRSRPWPRRR</sequence>
<proteinExistence type="predicted"/>
<keyword evidence="2" id="KW-1133">Transmembrane helix</keyword>
<keyword evidence="2" id="KW-0472">Membrane</keyword>
<feature type="transmembrane region" description="Helical" evidence="2">
    <location>
        <begin position="807"/>
        <end position="827"/>
    </location>
</feature>
<gene>
    <name evidence="3" type="ORF">ABFY20_18160</name>
</gene>
<feature type="transmembrane region" description="Helical" evidence="2">
    <location>
        <begin position="718"/>
        <end position="740"/>
    </location>
</feature>
<feature type="transmembrane region" description="Helical" evidence="2">
    <location>
        <begin position="673"/>
        <end position="697"/>
    </location>
</feature>
<evidence type="ECO:0000313" key="3">
    <source>
        <dbReference type="EMBL" id="XDI05219.1"/>
    </source>
</evidence>
<keyword evidence="2" id="KW-0812">Transmembrane</keyword>